<dbReference type="Proteomes" id="UP001174908">
    <property type="component" value="Unassembled WGS sequence"/>
</dbReference>
<organism evidence="2 3">
    <name type="scientific">Variovorax dokdonensis</name>
    <dbReference type="NCBI Taxonomy" id="344883"/>
    <lineage>
        <taxon>Bacteria</taxon>
        <taxon>Pseudomonadati</taxon>
        <taxon>Pseudomonadota</taxon>
        <taxon>Betaproteobacteria</taxon>
        <taxon>Burkholderiales</taxon>
        <taxon>Comamonadaceae</taxon>
        <taxon>Variovorax</taxon>
    </lineage>
</organism>
<evidence type="ECO:0000256" key="1">
    <source>
        <dbReference type="SAM" id="MobiDB-lite"/>
    </source>
</evidence>
<proteinExistence type="predicted"/>
<evidence type="ECO:0000313" key="2">
    <source>
        <dbReference type="EMBL" id="MDM0046975.1"/>
    </source>
</evidence>
<feature type="compositionally biased region" description="Polar residues" evidence="1">
    <location>
        <begin position="101"/>
        <end position="111"/>
    </location>
</feature>
<feature type="compositionally biased region" description="Pro residues" evidence="1">
    <location>
        <begin position="49"/>
        <end position="74"/>
    </location>
</feature>
<dbReference type="Pfam" id="PF11306">
    <property type="entry name" value="DUF3108"/>
    <property type="match status" value="1"/>
</dbReference>
<dbReference type="EMBL" id="JASZYV010000005">
    <property type="protein sequence ID" value="MDM0046975.1"/>
    <property type="molecule type" value="Genomic_DNA"/>
</dbReference>
<gene>
    <name evidence="2" type="ORF">QTH91_20960</name>
</gene>
<dbReference type="InterPro" id="IPR021457">
    <property type="entry name" value="DUF3108"/>
</dbReference>
<keyword evidence="3" id="KW-1185">Reference proteome</keyword>
<evidence type="ECO:0000313" key="3">
    <source>
        <dbReference type="Proteomes" id="UP001174908"/>
    </source>
</evidence>
<feature type="region of interest" description="Disordered" evidence="1">
    <location>
        <begin position="48"/>
        <end position="112"/>
    </location>
</feature>
<name>A0ABT7NGG9_9BURK</name>
<feature type="compositionally biased region" description="Low complexity" evidence="1">
    <location>
        <begin position="75"/>
        <end position="85"/>
    </location>
</feature>
<accession>A0ABT7NGG9</accession>
<sequence>MPSWPRVAAIGAVVLLLHAALLLGARWQPGGHLEIAQRQVVTEVRLIDPAPPAPRPDPPPARPSAAPPKPPVAKPAPARTAAAADAPKRARPQPRPPEARTSPSPSPNATTDAPVLAAAPVAEGSGDAAAMVGAGASGAQGIGFAAGNAGASHIHPSARLSFEMVALRGVQPWKGVFGQLDWRHDGDRYEARLALKVLFKTVRAQVSTGRISNGGLAPERFSETRRQGESSELRRAESKVVFSNGAPEAALEPGAQDRLSVVLQLGAMLAADDERHPPGSRILMQVVGVKDAEDWTFEVLEDATVSVPAGQYRARHLIRIPRRPDDYRMDIWLAPDLGYLPVQMRQTQQNGDVIDLLLRDVSPL</sequence>
<reference evidence="2" key="1">
    <citation type="submission" date="2023-06" db="EMBL/GenBank/DDBJ databases">
        <authorList>
            <person name="Jiang Y."/>
            <person name="Liu Q."/>
        </authorList>
    </citation>
    <scope>NUCLEOTIDE SEQUENCE</scope>
    <source>
        <strain evidence="2">CGMCC 1.12089</strain>
    </source>
</reference>
<dbReference type="RefSeq" id="WP_286662087.1">
    <property type="nucleotide sequence ID" value="NZ_JASZYV010000005.1"/>
</dbReference>
<protein>
    <submittedName>
        <fullName evidence="2">DUF3108 domain-containing protein</fullName>
    </submittedName>
</protein>
<comment type="caution">
    <text evidence="2">The sequence shown here is derived from an EMBL/GenBank/DDBJ whole genome shotgun (WGS) entry which is preliminary data.</text>
</comment>